<dbReference type="InterPro" id="IPR001155">
    <property type="entry name" value="OxRdtase_FMN_N"/>
</dbReference>
<comment type="caution">
    <text evidence="3">The sequence shown here is derived from an EMBL/GenBank/DDBJ whole genome shotgun (WGS) entry which is preliminary data.</text>
</comment>
<evidence type="ECO:0000313" key="4">
    <source>
        <dbReference type="Proteomes" id="UP001499984"/>
    </source>
</evidence>
<dbReference type="InterPro" id="IPR045247">
    <property type="entry name" value="Oye-like"/>
</dbReference>
<feature type="region of interest" description="Disordered" evidence="1">
    <location>
        <begin position="41"/>
        <end position="64"/>
    </location>
</feature>
<reference evidence="4" key="1">
    <citation type="journal article" date="2019" name="Int. J. Syst. Evol. Microbiol.">
        <title>The Global Catalogue of Microorganisms (GCM) 10K type strain sequencing project: providing services to taxonomists for standard genome sequencing and annotation.</title>
        <authorList>
            <consortium name="The Broad Institute Genomics Platform"/>
            <consortium name="The Broad Institute Genome Sequencing Center for Infectious Disease"/>
            <person name="Wu L."/>
            <person name="Ma J."/>
        </authorList>
    </citation>
    <scope>NUCLEOTIDE SEQUENCE [LARGE SCALE GENOMIC DNA]</scope>
    <source>
        <strain evidence="4">JCM 16925</strain>
    </source>
</reference>
<sequence>MGYLLTPGIHSQEHIAGWRKVTHAVHAADGRIVIQLMPVGRISHPDNTPHGRQPVAPPRSGRRA</sequence>
<proteinExistence type="predicted"/>
<gene>
    <name evidence="3" type="ORF">GCM10022233_68330</name>
</gene>
<keyword evidence="4" id="KW-1185">Reference proteome</keyword>
<evidence type="ECO:0000259" key="2">
    <source>
        <dbReference type="Pfam" id="PF00724"/>
    </source>
</evidence>
<evidence type="ECO:0000313" key="3">
    <source>
        <dbReference type="EMBL" id="GAA4079035.1"/>
    </source>
</evidence>
<dbReference type="InterPro" id="IPR013785">
    <property type="entry name" value="Aldolase_TIM"/>
</dbReference>
<organism evidence="3 4">
    <name type="scientific">Streptomyces shaanxiensis</name>
    <dbReference type="NCBI Taxonomy" id="653357"/>
    <lineage>
        <taxon>Bacteria</taxon>
        <taxon>Bacillati</taxon>
        <taxon>Actinomycetota</taxon>
        <taxon>Actinomycetes</taxon>
        <taxon>Kitasatosporales</taxon>
        <taxon>Streptomycetaceae</taxon>
        <taxon>Streptomyces</taxon>
    </lineage>
</organism>
<dbReference type="PANTHER" id="PTHR22893:SF91">
    <property type="entry name" value="NADPH DEHYDROGENASE 2-RELATED"/>
    <property type="match status" value="1"/>
</dbReference>
<dbReference type="SUPFAM" id="SSF51395">
    <property type="entry name" value="FMN-linked oxidoreductases"/>
    <property type="match status" value="1"/>
</dbReference>
<evidence type="ECO:0000256" key="1">
    <source>
        <dbReference type="SAM" id="MobiDB-lite"/>
    </source>
</evidence>
<dbReference type="Pfam" id="PF00724">
    <property type="entry name" value="Oxidored_FMN"/>
    <property type="match status" value="1"/>
</dbReference>
<feature type="domain" description="NADH:flavin oxidoreductase/NADH oxidase N-terminal" evidence="2">
    <location>
        <begin position="3"/>
        <end position="54"/>
    </location>
</feature>
<dbReference type="Proteomes" id="UP001499984">
    <property type="component" value="Unassembled WGS sequence"/>
</dbReference>
<protein>
    <recommendedName>
        <fullName evidence="2">NADH:flavin oxidoreductase/NADH oxidase N-terminal domain-containing protein</fullName>
    </recommendedName>
</protein>
<dbReference type="PANTHER" id="PTHR22893">
    <property type="entry name" value="NADH OXIDOREDUCTASE-RELATED"/>
    <property type="match status" value="1"/>
</dbReference>
<accession>A0ABP7W2H8</accession>
<dbReference type="EMBL" id="BAAAZY010000022">
    <property type="protein sequence ID" value="GAA4079035.1"/>
    <property type="molecule type" value="Genomic_DNA"/>
</dbReference>
<name>A0ABP7W2H8_9ACTN</name>
<dbReference type="Gene3D" id="3.20.20.70">
    <property type="entry name" value="Aldolase class I"/>
    <property type="match status" value="1"/>
</dbReference>